<evidence type="ECO:0000313" key="2">
    <source>
        <dbReference type="Proteomes" id="UP000309997"/>
    </source>
</evidence>
<evidence type="ECO:0000313" key="1">
    <source>
        <dbReference type="EMBL" id="KAL3571492.1"/>
    </source>
</evidence>
<dbReference type="EMBL" id="RCHU02000014">
    <property type="protein sequence ID" value="KAL3571492.1"/>
    <property type="molecule type" value="Genomic_DNA"/>
</dbReference>
<gene>
    <name evidence="1" type="ORF">D5086_025396</name>
</gene>
<protein>
    <submittedName>
        <fullName evidence="1">Uncharacterized protein</fullName>
    </submittedName>
</protein>
<proteinExistence type="predicted"/>
<name>A0ACC4AZW3_POPAL</name>
<organism evidence="1 2">
    <name type="scientific">Populus alba</name>
    <name type="common">White poplar</name>
    <dbReference type="NCBI Taxonomy" id="43335"/>
    <lineage>
        <taxon>Eukaryota</taxon>
        <taxon>Viridiplantae</taxon>
        <taxon>Streptophyta</taxon>
        <taxon>Embryophyta</taxon>
        <taxon>Tracheophyta</taxon>
        <taxon>Spermatophyta</taxon>
        <taxon>Magnoliopsida</taxon>
        <taxon>eudicotyledons</taxon>
        <taxon>Gunneridae</taxon>
        <taxon>Pentapetalae</taxon>
        <taxon>rosids</taxon>
        <taxon>fabids</taxon>
        <taxon>Malpighiales</taxon>
        <taxon>Salicaceae</taxon>
        <taxon>Saliceae</taxon>
        <taxon>Populus</taxon>
    </lineage>
</organism>
<accession>A0ACC4AZW3</accession>
<comment type="caution">
    <text evidence="1">The sequence shown here is derived from an EMBL/GenBank/DDBJ whole genome shotgun (WGS) entry which is preliminary data.</text>
</comment>
<reference evidence="1 2" key="1">
    <citation type="journal article" date="2024" name="Plant Biotechnol. J.">
        <title>Genome and CRISPR/Cas9 system of a widespread forest tree (Populus alba) in the world.</title>
        <authorList>
            <person name="Liu Y.J."/>
            <person name="Jiang P.F."/>
            <person name="Han X.M."/>
            <person name="Li X.Y."/>
            <person name="Wang H.M."/>
            <person name="Wang Y.J."/>
            <person name="Wang X.X."/>
            <person name="Zeng Q.Y."/>
        </authorList>
    </citation>
    <scope>NUCLEOTIDE SEQUENCE [LARGE SCALE GENOMIC DNA]</scope>
    <source>
        <strain evidence="2">cv. PAL-ZL1</strain>
    </source>
</reference>
<sequence>MEISQLATAVAAKVLDDETSIKAPTLKTSPRKTRQAAARCCLDACELDDNPFTGPVHTWCNKQHANPIFTLAFHISNIALWNFYIQGNLIIVPVSSKIPSLPKPFKFYNLRASHPKFLHVVDVIWSAQREYPVQS</sequence>
<keyword evidence="2" id="KW-1185">Reference proteome</keyword>
<dbReference type="Proteomes" id="UP000309997">
    <property type="component" value="Unassembled WGS sequence"/>
</dbReference>